<sequence length="177" mass="18786">MSQPASPTGQDRSLLRARILLRHPAGWLATGLGVGMAARAPGTFGSIAALAPWLLLRELPFAGYLAAVAVTFALGVWASNWVIARTGVEDPGVVVLDEFVGLWIALALAPPGWGWMLAGLLLFRVFDIAKPWPVSWADRRIKGGFGAMFDDALAGLYAFGVLQLAAWWLGHGGILPG</sequence>
<feature type="transmembrane region" description="Helical" evidence="2">
    <location>
        <begin position="63"/>
        <end position="83"/>
    </location>
</feature>
<keyword evidence="1 2" id="KW-0812">Transmembrane</keyword>
<organism evidence="4 5">
    <name type="scientific">Coralloluteibacterium thermophilum</name>
    <dbReference type="NCBI Taxonomy" id="2707049"/>
    <lineage>
        <taxon>Bacteria</taxon>
        <taxon>Pseudomonadati</taxon>
        <taxon>Pseudomonadota</taxon>
        <taxon>Gammaproteobacteria</taxon>
        <taxon>Lysobacterales</taxon>
        <taxon>Lysobacteraceae</taxon>
        <taxon>Coralloluteibacterium</taxon>
    </lineage>
</organism>
<keyword evidence="1" id="KW-1208">Phospholipid metabolism</keyword>
<dbReference type="PANTHER" id="PTHR36305:SF1">
    <property type="entry name" value="PHOSPHATIDYLGLYCEROPHOSPHATASE A"/>
    <property type="match status" value="1"/>
</dbReference>
<dbReference type="InterPro" id="IPR036681">
    <property type="entry name" value="PgpA-like_sf"/>
</dbReference>
<proteinExistence type="predicted"/>
<dbReference type="PIRSF" id="PIRSF006162">
    <property type="entry name" value="PgpA"/>
    <property type="match status" value="1"/>
</dbReference>
<keyword evidence="1" id="KW-1003">Cell membrane</keyword>
<keyword evidence="1" id="KW-0997">Cell inner membrane</keyword>
<keyword evidence="5" id="KW-1185">Reference proteome</keyword>
<keyword evidence="1 2" id="KW-0472">Membrane</keyword>
<comment type="subcellular location">
    <subcellularLocation>
        <location evidence="1">Cell inner membrane</location>
        <topology evidence="1">Multi-pass membrane protein</topology>
    </subcellularLocation>
</comment>
<keyword evidence="1" id="KW-0442">Lipid degradation</keyword>
<keyword evidence="1" id="KW-0460">Magnesium</keyword>
<comment type="function">
    <text evidence="1">Lipid phosphatase which dephosphorylates phosphatidylglycerophosphate (PGP) to phosphatidylglycerol (PG).</text>
</comment>
<evidence type="ECO:0000256" key="2">
    <source>
        <dbReference type="SAM" id="Phobius"/>
    </source>
</evidence>
<keyword evidence="1" id="KW-0443">Lipid metabolism</keyword>
<dbReference type="PANTHER" id="PTHR36305">
    <property type="entry name" value="PHOSPHATIDYLGLYCEROPHOSPHATASE A"/>
    <property type="match status" value="1"/>
</dbReference>
<dbReference type="RefSeq" id="WP_377005407.1">
    <property type="nucleotide sequence ID" value="NZ_JBHSGG010000041.1"/>
</dbReference>
<keyword evidence="1" id="KW-0595">Phospholipid degradation</keyword>
<dbReference type="SUPFAM" id="SSF101307">
    <property type="entry name" value="YutG-like"/>
    <property type="match status" value="1"/>
</dbReference>
<keyword evidence="1" id="KW-0479">Metal-binding</keyword>
<keyword evidence="1" id="KW-0378">Hydrolase</keyword>
<dbReference type="InterPro" id="IPR007686">
    <property type="entry name" value="YutG/PgpA"/>
</dbReference>
<feature type="domain" description="YutG/PgpA" evidence="3">
    <location>
        <begin position="27"/>
        <end position="165"/>
    </location>
</feature>
<evidence type="ECO:0000256" key="1">
    <source>
        <dbReference type="PIRNR" id="PIRNR006162"/>
    </source>
</evidence>
<comment type="pathway">
    <text evidence="1">Phospholipid metabolism; phosphatidylglycerol biosynthesis; phosphatidylglycerol from CDP-diacylglycerol: step 2/2.</text>
</comment>
<keyword evidence="2" id="KW-1133">Transmembrane helix</keyword>
<evidence type="ECO:0000259" key="3">
    <source>
        <dbReference type="Pfam" id="PF04608"/>
    </source>
</evidence>
<feature type="transmembrane region" description="Helical" evidence="2">
    <location>
        <begin position="147"/>
        <end position="169"/>
    </location>
</feature>
<reference evidence="5" key="1">
    <citation type="journal article" date="2019" name="Int. J. Syst. Evol. Microbiol.">
        <title>The Global Catalogue of Microorganisms (GCM) 10K type strain sequencing project: providing services to taxonomists for standard genome sequencing and annotation.</title>
        <authorList>
            <consortium name="The Broad Institute Genomics Platform"/>
            <consortium name="The Broad Institute Genome Sequencing Center for Infectious Disease"/>
            <person name="Wu L."/>
            <person name="Ma J."/>
        </authorList>
    </citation>
    <scope>NUCLEOTIDE SEQUENCE [LARGE SCALE GENOMIC DNA]</scope>
    <source>
        <strain evidence="5">CGMCC 1.13574</strain>
    </source>
</reference>
<dbReference type="EC" id="3.1.3.27" evidence="1"/>
<gene>
    <name evidence="4" type="ORF">ACFO3Q_14230</name>
</gene>
<evidence type="ECO:0000313" key="5">
    <source>
        <dbReference type="Proteomes" id="UP001595892"/>
    </source>
</evidence>
<comment type="cofactor">
    <cofactor evidence="1">
        <name>Mg(2+)</name>
        <dbReference type="ChEBI" id="CHEBI:18420"/>
    </cofactor>
</comment>
<feature type="transmembrane region" description="Helical" evidence="2">
    <location>
        <begin position="36"/>
        <end position="56"/>
    </location>
</feature>
<dbReference type="InterPro" id="IPR026037">
    <property type="entry name" value="PgpA"/>
</dbReference>
<feature type="transmembrane region" description="Helical" evidence="2">
    <location>
        <begin position="103"/>
        <end position="126"/>
    </location>
</feature>
<comment type="catalytic activity">
    <reaction evidence="1">
        <text>a 1,2-diacyl-sn-glycero-3-phospho-(1'-sn-glycero-3'-phosphate) + H2O = a 1,2-diacyl-sn-glycero-3-phospho-(1'-sn-glycerol) + phosphate</text>
        <dbReference type="Rhea" id="RHEA:33751"/>
        <dbReference type="ChEBI" id="CHEBI:15377"/>
        <dbReference type="ChEBI" id="CHEBI:43474"/>
        <dbReference type="ChEBI" id="CHEBI:60110"/>
        <dbReference type="ChEBI" id="CHEBI:64716"/>
        <dbReference type="EC" id="3.1.3.27"/>
    </reaction>
</comment>
<dbReference type="CDD" id="cd06971">
    <property type="entry name" value="PgpA"/>
    <property type="match status" value="1"/>
</dbReference>
<accession>A0ABV9NNF5</accession>
<name>A0ABV9NNF5_9GAMM</name>
<dbReference type="Pfam" id="PF04608">
    <property type="entry name" value="PgpA"/>
    <property type="match status" value="1"/>
</dbReference>
<evidence type="ECO:0000313" key="4">
    <source>
        <dbReference type="EMBL" id="MFC4729325.1"/>
    </source>
</evidence>
<comment type="caution">
    <text evidence="4">The sequence shown here is derived from an EMBL/GenBank/DDBJ whole genome shotgun (WGS) entry which is preliminary data.</text>
</comment>
<protein>
    <recommendedName>
        <fullName evidence="1">Phosphatidylglycerophosphatase A</fullName>
        <ecNumber evidence="1">3.1.3.27</ecNumber>
    </recommendedName>
    <alternativeName>
        <fullName evidence="1">Phosphatidylglycerolphosphate phosphatase A</fullName>
    </alternativeName>
</protein>
<dbReference type="Proteomes" id="UP001595892">
    <property type="component" value="Unassembled WGS sequence"/>
</dbReference>
<dbReference type="EMBL" id="JBHSGG010000041">
    <property type="protein sequence ID" value="MFC4729325.1"/>
    <property type="molecule type" value="Genomic_DNA"/>
</dbReference>